<dbReference type="InterPro" id="IPR014710">
    <property type="entry name" value="RmlC-like_jellyroll"/>
</dbReference>
<dbReference type="PANTHER" id="PTHR38599:SF1">
    <property type="entry name" value="CUPIN DOMAIN PROTEIN (AFU_ORTHOLOGUE AFUA_3G13620)"/>
    <property type="match status" value="1"/>
</dbReference>
<dbReference type="Proteomes" id="UP000485880">
    <property type="component" value="Unassembled WGS sequence"/>
</dbReference>
<sequence length="131" mass="13985">MTTLRRAAALVALLLLGSIPAARSDDAKFKGAVLDQQALGSLSGEYAMKMTLLEMEPGAAIPEHTHKGPGMRYVLEGAIAIAWKNGKTEIFKAGSTYFEAPGSSHPMGQMSARNVADGKTRVLIFEILPKQ</sequence>
<evidence type="ECO:0000313" key="4">
    <source>
        <dbReference type="Proteomes" id="UP000485880"/>
    </source>
</evidence>
<dbReference type="PANTHER" id="PTHR38599">
    <property type="entry name" value="CUPIN DOMAIN PROTEIN (AFU_ORTHOLOGUE AFUA_3G13620)"/>
    <property type="match status" value="1"/>
</dbReference>
<dbReference type="SUPFAM" id="SSF51182">
    <property type="entry name" value="RmlC-like cupins"/>
    <property type="match status" value="1"/>
</dbReference>
<feature type="domain" description="Cupin type-2" evidence="2">
    <location>
        <begin position="52"/>
        <end position="108"/>
    </location>
</feature>
<evidence type="ECO:0000259" key="2">
    <source>
        <dbReference type="Pfam" id="PF07883"/>
    </source>
</evidence>
<dbReference type="Gene3D" id="2.60.120.10">
    <property type="entry name" value="Jelly Rolls"/>
    <property type="match status" value="1"/>
</dbReference>
<comment type="caution">
    <text evidence="3">The sequence shown here is derived from an EMBL/GenBank/DDBJ whole genome shotgun (WGS) entry which is preliminary data.</text>
</comment>
<evidence type="ECO:0000313" key="3">
    <source>
        <dbReference type="EMBL" id="VTZ50739.1"/>
    </source>
</evidence>
<reference evidence="3 4" key="1">
    <citation type="submission" date="2019-05" db="EMBL/GenBank/DDBJ databases">
        <authorList>
            <person name="Farhan Ul Haque M."/>
        </authorList>
    </citation>
    <scope>NUCLEOTIDE SEQUENCE [LARGE SCALE GENOMIC DNA]</scope>
    <source>
        <strain evidence="3">2</strain>
    </source>
</reference>
<keyword evidence="1" id="KW-0732">Signal</keyword>
<name>A0A8B6M6S2_METTU</name>
<dbReference type="Pfam" id="PF07883">
    <property type="entry name" value="Cupin_2"/>
    <property type="match status" value="1"/>
</dbReference>
<organism evidence="3 4">
    <name type="scientific">Methylocella tundrae</name>
    <dbReference type="NCBI Taxonomy" id="227605"/>
    <lineage>
        <taxon>Bacteria</taxon>
        <taxon>Pseudomonadati</taxon>
        <taxon>Pseudomonadota</taxon>
        <taxon>Alphaproteobacteria</taxon>
        <taxon>Hyphomicrobiales</taxon>
        <taxon>Beijerinckiaceae</taxon>
        <taxon>Methylocella</taxon>
    </lineage>
</organism>
<keyword evidence="4" id="KW-1185">Reference proteome</keyword>
<proteinExistence type="predicted"/>
<gene>
    <name evidence="3" type="ORF">MPC4_280034</name>
</gene>
<dbReference type="InterPro" id="IPR013096">
    <property type="entry name" value="Cupin_2"/>
</dbReference>
<accession>A0A8B6M6S2</accession>
<feature type="chain" id="PRO_5032662670" evidence="1">
    <location>
        <begin position="24"/>
        <end position="131"/>
    </location>
</feature>
<feature type="signal peptide" evidence="1">
    <location>
        <begin position="1"/>
        <end position="23"/>
    </location>
</feature>
<dbReference type="EMBL" id="CABFMQ020000085">
    <property type="protein sequence ID" value="VTZ50739.1"/>
    <property type="molecule type" value="Genomic_DNA"/>
</dbReference>
<protein>
    <submittedName>
        <fullName evidence="3">Putative Cupin domain-containing protein</fullName>
    </submittedName>
</protein>
<evidence type="ECO:0000256" key="1">
    <source>
        <dbReference type="SAM" id="SignalP"/>
    </source>
</evidence>
<dbReference type="InterPro" id="IPR011051">
    <property type="entry name" value="RmlC_Cupin_sf"/>
</dbReference>
<dbReference type="AlphaFoldDB" id="A0A8B6M6S2"/>